<name>A0AAU7APG0_9ACTN</name>
<organism evidence="2">
    <name type="scientific">Paraconexibacter sp. AEG42_29</name>
    <dbReference type="NCBI Taxonomy" id="2997339"/>
    <lineage>
        <taxon>Bacteria</taxon>
        <taxon>Bacillati</taxon>
        <taxon>Actinomycetota</taxon>
        <taxon>Thermoleophilia</taxon>
        <taxon>Solirubrobacterales</taxon>
        <taxon>Paraconexibacteraceae</taxon>
        <taxon>Paraconexibacter</taxon>
    </lineage>
</organism>
<reference evidence="2" key="1">
    <citation type="submission" date="2022-12" db="EMBL/GenBank/DDBJ databases">
        <title>Paraconexibacter alkalitolerans sp. nov. and Baekduia alba sp. nov., isolated from soil and emended description of the genera Paraconexibacter (Chun et al., 2020) and Baekduia (An et al., 2020).</title>
        <authorList>
            <person name="Vieira S."/>
            <person name="Huber K.J."/>
            <person name="Geppert A."/>
            <person name="Wolf J."/>
            <person name="Neumann-Schaal M."/>
            <person name="Muesken M."/>
            <person name="Overmann J."/>
        </authorList>
    </citation>
    <scope>NUCLEOTIDE SEQUENCE</scope>
    <source>
        <strain evidence="2">AEG42_29</strain>
    </source>
</reference>
<dbReference type="EMBL" id="CP114014">
    <property type="protein sequence ID" value="XAY03496.1"/>
    <property type="molecule type" value="Genomic_DNA"/>
</dbReference>
<proteinExistence type="predicted"/>
<evidence type="ECO:0008006" key="3">
    <source>
        <dbReference type="Google" id="ProtNLM"/>
    </source>
</evidence>
<keyword evidence="1" id="KW-0812">Transmembrane</keyword>
<dbReference type="AlphaFoldDB" id="A0AAU7APG0"/>
<accession>A0AAU7APG0</accession>
<protein>
    <recommendedName>
        <fullName evidence="3">Alkaline shock response membrane anchor protein AmaP</fullName>
    </recommendedName>
</protein>
<dbReference type="RefSeq" id="WP_354700052.1">
    <property type="nucleotide sequence ID" value="NZ_CP114014.1"/>
</dbReference>
<dbReference type="KEGG" id="parq:DSM112329_00314"/>
<gene>
    <name evidence="2" type="ORF">DSM112329_00314</name>
</gene>
<keyword evidence="1" id="KW-1133">Transmembrane helix</keyword>
<evidence type="ECO:0000256" key="1">
    <source>
        <dbReference type="SAM" id="Phobius"/>
    </source>
</evidence>
<evidence type="ECO:0000313" key="2">
    <source>
        <dbReference type="EMBL" id="XAY03496.1"/>
    </source>
</evidence>
<sequence>MILLLRALVRVLAFLLLTVLSLAGLAVALASAGGGSGDFSLPGLLRLVHAPEARDEVRQLLAAVEANGPVARDSALGGAAAVLAGVLILVGTLTPRRERLVTLQHHADGDLLARRRPLAQLTTALVEQAREIRGARTRVRPRRRRPGARLRIRADRAKRRSPDDVRAAVTRELAPIDGDWPLRTRIRTRVTKGVE</sequence>
<keyword evidence="1" id="KW-0472">Membrane</keyword>
<feature type="transmembrane region" description="Helical" evidence="1">
    <location>
        <begin position="75"/>
        <end position="94"/>
    </location>
</feature>